<proteinExistence type="predicted"/>
<organism evidence="1 2">
    <name type="scientific">Portunus trituberculatus</name>
    <name type="common">Swimming crab</name>
    <name type="synonym">Neptunus trituberculatus</name>
    <dbReference type="NCBI Taxonomy" id="210409"/>
    <lineage>
        <taxon>Eukaryota</taxon>
        <taxon>Metazoa</taxon>
        <taxon>Ecdysozoa</taxon>
        <taxon>Arthropoda</taxon>
        <taxon>Crustacea</taxon>
        <taxon>Multicrustacea</taxon>
        <taxon>Malacostraca</taxon>
        <taxon>Eumalacostraca</taxon>
        <taxon>Eucarida</taxon>
        <taxon>Decapoda</taxon>
        <taxon>Pleocyemata</taxon>
        <taxon>Brachyura</taxon>
        <taxon>Eubrachyura</taxon>
        <taxon>Portunoidea</taxon>
        <taxon>Portunidae</taxon>
        <taxon>Portuninae</taxon>
        <taxon>Portunus</taxon>
    </lineage>
</organism>
<comment type="caution">
    <text evidence="1">The sequence shown here is derived from an EMBL/GenBank/DDBJ whole genome shotgun (WGS) entry which is preliminary data.</text>
</comment>
<accession>A0A5B7H836</accession>
<name>A0A5B7H836_PORTR</name>
<dbReference type="EMBL" id="VSRR010023076">
    <property type="protein sequence ID" value="MPC65218.1"/>
    <property type="molecule type" value="Genomic_DNA"/>
</dbReference>
<evidence type="ECO:0000313" key="2">
    <source>
        <dbReference type="Proteomes" id="UP000324222"/>
    </source>
</evidence>
<keyword evidence="2" id="KW-1185">Reference proteome</keyword>
<evidence type="ECO:0000313" key="1">
    <source>
        <dbReference type="EMBL" id="MPC65218.1"/>
    </source>
</evidence>
<reference evidence="1 2" key="1">
    <citation type="submission" date="2019-05" db="EMBL/GenBank/DDBJ databases">
        <title>Another draft genome of Portunus trituberculatus and its Hox gene families provides insights of decapod evolution.</title>
        <authorList>
            <person name="Jeong J.-H."/>
            <person name="Song I."/>
            <person name="Kim S."/>
            <person name="Choi T."/>
            <person name="Kim D."/>
            <person name="Ryu S."/>
            <person name="Kim W."/>
        </authorList>
    </citation>
    <scope>NUCLEOTIDE SEQUENCE [LARGE SCALE GENOMIC DNA]</scope>
    <source>
        <tissue evidence="1">Muscle</tissue>
    </source>
</reference>
<dbReference type="Proteomes" id="UP000324222">
    <property type="component" value="Unassembled WGS sequence"/>
</dbReference>
<gene>
    <name evidence="1" type="ORF">E2C01_059350</name>
</gene>
<sequence length="70" mass="7426">MGVGVGVSVWSGCGCVVWVSGVGLTCGVRQRYNNTPILAKVTLIRTQNTLHNTQHSHCSASLTSEEPLSQ</sequence>
<dbReference type="AlphaFoldDB" id="A0A5B7H836"/>
<protein>
    <submittedName>
        <fullName evidence="1">Uncharacterized protein</fullName>
    </submittedName>
</protein>